<dbReference type="PROSITE" id="PS50853">
    <property type="entry name" value="FN3"/>
    <property type="match status" value="5"/>
</dbReference>
<sequence length="1411" mass="153182">MATYAFLVILCVILGNHAVNCVEFGGNCSDSAACNDTLKCENNQCVCDDGYYQVNQSDLTCTKKGKIEESCNGNHTCHESALCVQDETTNCSVSQFPSDSYQLNETTCAPKGKIEDSCNGNHTCHENLVCFQDETTNNSVCQCPSDSYKLNDTACTLKGKIEDSCNGNHTCHENLVCFQDETTNSSVCQCPSGFYKLNDTACAPKGKIEDSCNGNHTCHENLVCFQDETTNNSVCQCPSDSYKLNDTACTLKGKIEDSCNGNHTCHENLVCFQDETTNSSVCQCPSDSYKLNDTACAAKGKIGQDCNGNATCHESVVCVQNETTNSSVCQCPSDSYKLSDTTCAPKRKIGESCNGNETCHEGFECRDDTNNGSVCQCPSDYYEQSGTCAPKIKIGQNCGSNDTCYDDAECVIGVCQCPSGSYQLNDTACAPKIKIGQNCGSNDTCYDDAECVIGVCQCPSGSYQLNDTACAPKRKIGESCNVNETCHEDFECRDDTNNGSVCQCRSDYYEQNGTTCAPKIKIGDSCTINDTCYDDAQCVIDVNDVSGVCQCPSGFYKLNDTACAPKINHGEECAGVTNECGANGTSCRKETGMTKRCLCEAQEFWSTDSKSCQDISNLQVDITNLTSTLSEVTLFWSQPNEGSSLALTYKVTSTDASDSVNTTSATLKGLKSGITYRFNVTTVLLEDEFYNERTTTVMSGEIKTKIDHSGGCSVQGDVCGATGTTCQKDKNGEERCLCAADNFWNATSSSCENISNLQVNITGLTSTLSEVTLFWSQPNEYSSLALAYKVTPSTDASDSVTTTSATLKGLKSGTTYKFNVTTVLQGDNFYNERTTTVVSEEIKTKIDHLGGCSVQGDCGATGTTCENDKNRDERCLCAADNFWNAMASSCENKNNLKVSNLNWTSKVNSANLSWTQPLQTLNLSLTYIVSGGGSPDARIPTGVLVRNLIAGTAYNFSVQTVLAANKYYDNMTTDAAQVQNVWTKPAKPEGNGKEVKIDGNVYNFTFAGSSGGVKEYLVTIKGVLDSNKTTTTWISDVPLTPAQVYKYTIVAVNGIDEKSDSFTGNFLVGAEKPGTVSALQGINQTDTSVTLQWSIPTEPNGNLTGYLVTYYMSIPNEKCLEINISCSDCQDLWPTSVQGSGCSKSASEGYELSEKELNSNQNISLKIKSLQPYRSYRITVQAVNKAGFGEGESIFIRTDIGVAEEIQDLSLRKTGDTMTAGLHISWTAGAETGPTNYTVKVQRKAAIKSENYEFVSNDIVEGYNNTNFDKNDLLAFWDYKVSVTAVTRKGSSESKTEEVKTRPNIPGTVTNFRVVLDPDDAQKFTLSFNCPDETQRNGRLKEYVVQKKHEDKTEEDTINHSDSCSFSIGNFKSNLKVGQNYTFRVKVINDNYTGDFNLGKTHMISPKGKES</sequence>
<dbReference type="SMART" id="SM00181">
    <property type="entry name" value="EGF"/>
    <property type="match status" value="12"/>
</dbReference>
<dbReference type="CDD" id="cd00063">
    <property type="entry name" value="FN3"/>
    <property type="match status" value="6"/>
</dbReference>
<keyword evidence="1" id="KW-0245">EGF-like domain</keyword>
<feature type="domain" description="Fibronectin type-III" evidence="4">
    <location>
        <begin position="1205"/>
        <end position="1304"/>
    </location>
</feature>
<evidence type="ECO:0000259" key="3">
    <source>
        <dbReference type="PROSITE" id="PS50026"/>
    </source>
</evidence>
<feature type="disulfide bond" evidence="1">
    <location>
        <begin position="532"/>
        <end position="549"/>
    </location>
</feature>
<feature type="domain" description="EGF-like" evidence="3">
    <location>
        <begin position="161"/>
        <end position="203"/>
    </location>
</feature>
<dbReference type="InterPro" id="IPR003961">
    <property type="entry name" value="FN3_dom"/>
</dbReference>
<dbReference type="Gene3D" id="2.60.40.10">
    <property type="entry name" value="Immunoglobulins"/>
    <property type="match status" value="5"/>
</dbReference>
<evidence type="ECO:0000313" key="6">
    <source>
        <dbReference type="Proteomes" id="UP001283361"/>
    </source>
</evidence>
<dbReference type="SMART" id="SM00289">
    <property type="entry name" value="WR1"/>
    <property type="match status" value="9"/>
</dbReference>
<dbReference type="PROSITE" id="PS50026">
    <property type="entry name" value="EGF_3"/>
    <property type="match status" value="2"/>
</dbReference>
<dbReference type="InterPro" id="IPR006149">
    <property type="entry name" value="EB_dom"/>
</dbReference>
<dbReference type="InterPro" id="IPR050713">
    <property type="entry name" value="RTP_Phos/Ushers"/>
</dbReference>
<feature type="domain" description="Fibronectin type-III" evidence="4">
    <location>
        <begin position="614"/>
        <end position="707"/>
    </location>
</feature>
<feature type="signal peptide" evidence="2">
    <location>
        <begin position="1"/>
        <end position="21"/>
    </location>
</feature>
<dbReference type="Proteomes" id="UP001283361">
    <property type="component" value="Unassembled WGS sequence"/>
</dbReference>
<accession>A0AAE1AID6</accession>
<dbReference type="PANTHER" id="PTHR46957:SF3">
    <property type="entry name" value="CYTOKINE RECEPTOR"/>
    <property type="match status" value="1"/>
</dbReference>
<evidence type="ECO:0000256" key="2">
    <source>
        <dbReference type="SAM" id="SignalP"/>
    </source>
</evidence>
<dbReference type="InterPro" id="IPR000742">
    <property type="entry name" value="EGF"/>
</dbReference>
<proteinExistence type="predicted"/>
<dbReference type="SMART" id="SM00060">
    <property type="entry name" value="FN3"/>
    <property type="match status" value="7"/>
</dbReference>
<dbReference type="InterPro" id="IPR013783">
    <property type="entry name" value="Ig-like_fold"/>
</dbReference>
<organism evidence="5 6">
    <name type="scientific">Elysia crispata</name>
    <name type="common">lettuce slug</name>
    <dbReference type="NCBI Taxonomy" id="231223"/>
    <lineage>
        <taxon>Eukaryota</taxon>
        <taxon>Metazoa</taxon>
        <taxon>Spiralia</taxon>
        <taxon>Lophotrochozoa</taxon>
        <taxon>Mollusca</taxon>
        <taxon>Gastropoda</taxon>
        <taxon>Heterobranchia</taxon>
        <taxon>Euthyneura</taxon>
        <taxon>Panpulmonata</taxon>
        <taxon>Sacoglossa</taxon>
        <taxon>Placobranchoidea</taxon>
        <taxon>Plakobranchidae</taxon>
        <taxon>Elysia</taxon>
    </lineage>
</organism>
<evidence type="ECO:0000313" key="5">
    <source>
        <dbReference type="EMBL" id="KAK3788227.1"/>
    </source>
</evidence>
<dbReference type="PANTHER" id="PTHR46957">
    <property type="entry name" value="CYTOKINE RECEPTOR"/>
    <property type="match status" value="1"/>
</dbReference>
<dbReference type="Pfam" id="PF01683">
    <property type="entry name" value="EB"/>
    <property type="match status" value="2"/>
</dbReference>
<dbReference type="InterPro" id="IPR006150">
    <property type="entry name" value="Cys_repeat_1"/>
</dbReference>
<feature type="domain" description="Fibronectin type-III" evidence="4">
    <location>
        <begin position="1072"/>
        <end position="1201"/>
    </location>
</feature>
<dbReference type="EMBL" id="JAWDGP010001776">
    <property type="protein sequence ID" value="KAK3788227.1"/>
    <property type="molecule type" value="Genomic_DNA"/>
</dbReference>
<keyword evidence="2" id="KW-0732">Signal</keyword>
<keyword evidence="6" id="KW-1185">Reference proteome</keyword>
<dbReference type="GO" id="GO:0016020">
    <property type="term" value="C:membrane"/>
    <property type="evidence" value="ECO:0007669"/>
    <property type="project" value="UniProtKB-SubCell"/>
</dbReference>
<protein>
    <submittedName>
        <fullName evidence="5">Uncharacterized protein</fullName>
    </submittedName>
</protein>
<feature type="domain" description="Fibronectin type-III" evidence="4">
    <location>
        <begin position="1308"/>
        <end position="1407"/>
    </location>
</feature>
<comment type="caution">
    <text evidence="1">Lacks conserved residue(s) required for the propagation of feature annotation.</text>
</comment>
<dbReference type="PROSITE" id="PS01186">
    <property type="entry name" value="EGF_2"/>
    <property type="match status" value="2"/>
</dbReference>
<gene>
    <name evidence="5" type="ORF">RRG08_006035</name>
</gene>
<dbReference type="InterPro" id="IPR036116">
    <property type="entry name" value="FN3_sf"/>
</dbReference>
<comment type="caution">
    <text evidence="5">The sequence shown here is derived from an EMBL/GenBank/DDBJ whole genome shotgun (WGS) entry which is preliminary data.</text>
</comment>
<name>A0AAE1AID6_9GAST</name>
<feature type="chain" id="PRO_5042256714" evidence="2">
    <location>
        <begin position="22"/>
        <end position="1411"/>
    </location>
</feature>
<feature type="disulfide bond" evidence="1">
    <location>
        <begin position="171"/>
        <end position="188"/>
    </location>
</feature>
<feature type="domain" description="EGF-like" evidence="3">
    <location>
        <begin position="522"/>
        <end position="564"/>
    </location>
</feature>
<keyword evidence="1" id="KW-1015">Disulfide bond</keyword>
<reference evidence="5" key="1">
    <citation type="journal article" date="2023" name="G3 (Bethesda)">
        <title>A reference genome for the long-term kleptoplast-retaining sea slug Elysia crispata morphotype clarki.</title>
        <authorList>
            <person name="Eastman K.E."/>
            <person name="Pendleton A.L."/>
            <person name="Shaikh M.A."/>
            <person name="Suttiyut T."/>
            <person name="Ogas R."/>
            <person name="Tomko P."/>
            <person name="Gavelis G."/>
            <person name="Widhalm J.R."/>
            <person name="Wisecaver J.H."/>
        </authorList>
    </citation>
    <scope>NUCLEOTIDE SEQUENCE</scope>
    <source>
        <strain evidence="5">ECLA1</strain>
    </source>
</reference>
<dbReference type="SUPFAM" id="SSF49265">
    <property type="entry name" value="Fibronectin type III"/>
    <property type="match status" value="3"/>
</dbReference>
<dbReference type="Pfam" id="PF00041">
    <property type="entry name" value="fn3"/>
    <property type="match status" value="2"/>
</dbReference>
<evidence type="ECO:0000259" key="4">
    <source>
        <dbReference type="PROSITE" id="PS50853"/>
    </source>
</evidence>
<feature type="domain" description="Fibronectin type-III" evidence="4">
    <location>
        <begin position="753"/>
        <end position="847"/>
    </location>
</feature>
<evidence type="ECO:0000256" key="1">
    <source>
        <dbReference type="PROSITE-ProRule" id="PRU00076"/>
    </source>
</evidence>